<keyword evidence="3" id="KW-1185">Reference proteome</keyword>
<feature type="transmembrane region" description="Helical" evidence="1">
    <location>
        <begin position="61"/>
        <end position="83"/>
    </location>
</feature>
<keyword evidence="1" id="KW-1133">Transmembrane helix</keyword>
<protein>
    <recommendedName>
        <fullName evidence="4">Transmembrane protein</fullName>
    </recommendedName>
</protein>
<feature type="transmembrane region" description="Helical" evidence="1">
    <location>
        <begin position="171"/>
        <end position="194"/>
    </location>
</feature>
<accession>A0A2S5REG8</accession>
<organism evidence="2 3">
    <name type="scientific">Williamsoniiplasma lucivorax</name>
    <dbReference type="NCBI Taxonomy" id="209274"/>
    <lineage>
        <taxon>Bacteria</taxon>
        <taxon>Bacillati</taxon>
        <taxon>Mycoplasmatota</taxon>
        <taxon>Mollicutes</taxon>
        <taxon>Entomoplasmatales</taxon>
        <taxon>Williamsoniiplasma</taxon>
    </lineage>
</organism>
<keyword evidence="1" id="KW-0812">Transmembrane</keyword>
<keyword evidence="1" id="KW-0472">Membrane</keyword>
<reference evidence="2 3" key="1">
    <citation type="submission" date="2017-11" db="EMBL/GenBank/DDBJ databases">
        <title>Genome sequence of Entomoplasma lucivorax PIPN-2 (ATCC 49196).</title>
        <authorList>
            <person name="Lo W.-S."/>
            <person name="Gasparich G.E."/>
            <person name="Kuo C.-H."/>
        </authorList>
    </citation>
    <scope>NUCLEOTIDE SEQUENCE [LARGE SCALE GENOMIC DNA]</scope>
    <source>
        <strain evidence="2 3">PIPN-2</strain>
    </source>
</reference>
<dbReference type="RefSeq" id="WP_028126572.1">
    <property type="nucleotide sequence ID" value="NZ_PHNE01000001.1"/>
</dbReference>
<dbReference type="Proteomes" id="UP000237865">
    <property type="component" value="Unassembled WGS sequence"/>
</dbReference>
<proteinExistence type="predicted"/>
<dbReference type="EMBL" id="PHNE01000001">
    <property type="protein sequence ID" value="PPE05716.1"/>
    <property type="molecule type" value="Genomic_DNA"/>
</dbReference>
<dbReference type="AlphaFoldDB" id="A0A2S5REG8"/>
<gene>
    <name evidence="2" type="ORF">ELUCI_v1c00020</name>
</gene>
<sequence>MEISDFWTNKIRGEITKRTINILCISIGILLFFFGFLFEIVPITTFTENKPESMKIFKIYLYWNLFLFLTLAFIQNIFGRVILCKIKNSVFHNDITYLSETKSYLYFFIYEYKNINDQIQKIINNDNFSKTKNLETLKFLNLKNILMNLYLWFFLISFLVMQLSIKKSGWHWELMLAICTLCVYIVIIFPLVIIRQIIFNTWTKKYIYNMISEEQYFLKYKYLIAKRTKQKMLIVSKKDDF</sequence>
<feature type="transmembrane region" description="Helical" evidence="1">
    <location>
        <begin position="20"/>
        <end position="41"/>
    </location>
</feature>
<name>A0A2S5REG8_9MOLU</name>
<comment type="caution">
    <text evidence="2">The sequence shown here is derived from an EMBL/GenBank/DDBJ whole genome shotgun (WGS) entry which is preliminary data.</text>
</comment>
<evidence type="ECO:0000313" key="3">
    <source>
        <dbReference type="Proteomes" id="UP000237865"/>
    </source>
</evidence>
<evidence type="ECO:0000313" key="2">
    <source>
        <dbReference type="EMBL" id="PPE05716.1"/>
    </source>
</evidence>
<evidence type="ECO:0008006" key="4">
    <source>
        <dbReference type="Google" id="ProtNLM"/>
    </source>
</evidence>
<feature type="transmembrane region" description="Helical" evidence="1">
    <location>
        <begin position="145"/>
        <end position="165"/>
    </location>
</feature>
<evidence type="ECO:0000256" key="1">
    <source>
        <dbReference type="SAM" id="Phobius"/>
    </source>
</evidence>